<dbReference type="PANTHER" id="PTHR15715:SF21">
    <property type="entry name" value="TRAF3-INTERACTING JNK-ACTIVATING MODULATOR"/>
    <property type="match status" value="1"/>
</dbReference>
<name>H3BH07_LATCH</name>
<evidence type="ECO:0000256" key="1">
    <source>
        <dbReference type="SAM" id="Coils"/>
    </source>
</evidence>
<feature type="compositionally biased region" description="Polar residues" evidence="2">
    <location>
        <begin position="67"/>
        <end position="90"/>
    </location>
</feature>
<feature type="coiled-coil region" evidence="1">
    <location>
        <begin position="453"/>
        <end position="515"/>
    </location>
</feature>
<evidence type="ECO:0000313" key="4">
    <source>
        <dbReference type="Ensembl" id="ENSLACP00000021178.1"/>
    </source>
</evidence>
<feature type="region of interest" description="Disordered" evidence="2">
    <location>
        <begin position="142"/>
        <end position="174"/>
    </location>
</feature>
<feature type="transmembrane region" description="Helical" evidence="3">
    <location>
        <begin position="523"/>
        <end position="543"/>
    </location>
</feature>
<dbReference type="GeneTree" id="ENSGT00940000160260"/>
<dbReference type="InParanoid" id="H3BH07"/>
<proteinExistence type="predicted"/>
<keyword evidence="3" id="KW-1133">Transmembrane helix</keyword>
<feature type="coiled-coil region" evidence="1">
    <location>
        <begin position="256"/>
        <end position="378"/>
    </location>
</feature>
<dbReference type="EMBL" id="AFYH01009436">
    <property type="status" value="NOT_ANNOTATED_CDS"/>
    <property type="molecule type" value="Genomic_DNA"/>
</dbReference>
<evidence type="ECO:0000256" key="3">
    <source>
        <dbReference type="SAM" id="Phobius"/>
    </source>
</evidence>
<dbReference type="PANTHER" id="PTHR15715">
    <property type="entry name" value="CENTROSOMAL PROTEIN OF 170 KDA"/>
    <property type="match status" value="1"/>
</dbReference>
<dbReference type="InterPro" id="IPR051176">
    <property type="entry name" value="Cent_Immune-Sig_Mod"/>
</dbReference>
<organism evidence="4 5">
    <name type="scientific">Latimeria chalumnae</name>
    <name type="common">Coelacanth</name>
    <dbReference type="NCBI Taxonomy" id="7897"/>
    <lineage>
        <taxon>Eukaryota</taxon>
        <taxon>Metazoa</taxon>
        <taxon>Chordata</taxon>
        <taxon>Craniata</taxon>
        <taxon>Vertebrata</taxon>
        <taxon>Euteleostomi</taxon>
        <taxon>Coelacanthiformes</taxon>
        <taxon>Coelacanthidae</taxon>
        <taxon>Latimeria</taxon>
    </lineage>
</organism>
<dbReference type="OMA" id="KEKEWDF"/>
<evidence type="ECO:0000313" key="5">
    <source>
        <dbReference type="Proteomes" id="UP000008672"/>
    </source>
</evidence>
<dbReference type="Ensembl" id="ENSLACT00000021318.1">
    <property type="protein sequence ID" value="ENSLACP00000021178.1"/>
    <property type="gene ID" value="ENSLACG00000018605.1"/>
</dbReference>
<gene>
    <name evidence="4" type="primary">TRAF3IP3</name>
</gene>
<feature type="region of interest" description="Disordered" evidence="2">
    <location>
        <begin position="58"/>
        <end position="90"/>
    </location>
</feature>
<reference evidence="4" key="3">
    <citation type="submission" date="2025-09" db="UniProtKB">
        <authorList>
            <consortium name="Ensembl"/>
        </authorList>
    </citation>
    <scope>IDENTIFICATION</scope>
</reference>
<dbReference type="HOGENOM" id="CLU_038582_0_0_1"/>
<feature type="compositionally biased region" description="Basic and acidic residues" evidence="2">
    <location>
        <begin position="147"/>
        <end position="162"/>
    </location>
</feature>
<reference evidence="5" key="1">
    <citation type="submission" date="2011-08" db="EMBL/GenBank/DDBJ databases">
        <title>The draft genome of Latimeria chalumnae.</title>
        <authorList>
            <person name="Di Palma F."/>
            <person name="Alfoldi J."/>
            <person name="Johnson J."/>
            <person name="Berlin A."/>
            <person name="Gnerre S."/>
            <person name="Jaffe D."/>
            <person name="MacCallum I."/>
            <person name="Young S."/>
            <person name="Walker B.J."/>
            <person name="Lander E."/>
            <person name="Lindblad-Toh K."/>
        </authorList>
    </citation>
    <scope>NUCLEOTIDE SEQUENCE [LARGE SCALE GENOMIC DNA]</scope>
    <source>
        <strain evidence="5">Wild caught</strain>
    </source>
</reference>
<dbReference type="FunCoup" id="H3BH07">
    <property type="interactions" value="348"/>
</dbReference>
<dbReference type="eggNOG" id="ENOG502RG0V">
    <property type="taxonomic scope" value="Eukaryota"/>
</dbReference>
<reference evidence="4" key="2">
    <citation type="submission" date="2025-08" db="UniProtKB">
        <authorList>
            <consortium name="Ensembl"/>
        </authorList>
    </citation>
    <scope>IDENTIFICATION</scope>
</reference>
<accession>H3BH07</accession>
<dbReference type="STRING" id="7897.ENSLACP00000021178"/>
<dbReference type="Proteomes" id="UP000008672">
    <property type="component" value="Unassembled WGS sequence"/>
</dbReference>
<keyword evidence="5" id="KW-1185">Reference proteome</keyword>
<protein>
    <submittedName>
        <fullName evidence="4">TRAF3 interacting protein 3</fullName>
    </submittedName>
</protein>
<keyword evidence="3" id="KW-0472">Membrane</keyword>
<evidence type="ECO:0000256" key="2">
    <source>
        <dbReference type="SAM" id="MobiDB-lite"/>
    </source>
</evidence>
<keyword evidence="3" id="KW-0812">Transmembrane</keyword>
<sequence>ESYEEKCERRHKKWELLRDRKNVTLCRSVQRSWNTTQADNLNLSPRQQEFLKRRNLSMDDEDKKAVETSSKSIKQQENRNSVTSVYSQGSGPKCNSLGLRRMVLKPSQTVLPALNLPLHPSREFKDNSSFILSYGLPQGEVITKGTTKRDRGTQTPAEDKMKSKPTQKDSSQQTNCGVAILDKEIIQLSEYLKEALHREVMLKQKLAILQQLLTTLLQASEKSWKAQMTEEALKGKLKTLETQLTVCTQNCTKDSIKKTVLQMEEEKLKYEQLAKESLHRVIEEKTTAEQKLQNIQRSLTVTEQEGNHWKESYEKLKEEWSELNTKEAELTNELHMLQNKLQRVEAQALQVQTLQSRLDFLECEREELKSRTEVLGEDNELKQMQLCAMRDKLKTAEGQKLTMESKIGYLQNVIQTQALKLAERQEVMQQKGNSELPVLTKKSFQNTERVLMKDQFQQREKKLKDQLEEMALQLTAKEKECTELRLELEALSDEYHSCQTKLRQCREELNQFQRKRSQRRCGCCMPLLVLFIATAIAAFYINIENLIN</sequence>
<dbReference type="AlphaFoldDB" id="H3BH07"/>
<keyword evidence="1" id="KW-0175">Coiled coil</keyword>